<sequence length="330" mass="36661">MLPHARRIKRIVTGLRERLSHSYNPNNQIFVYRIYLTAGDTNELLQKLEEFRSKLDEGDEDLPVGLIDKLQELRNKLEDVKHTSFSRVDPITLVSLGISSGPLFLISDKRQEVENLGLAETSGYLSIDTTRSLICLVRDHVAMVTEAGCRILINILLLRVVSVMCPGDTTVNIIPEFPLPRTIFKRDPGKCSFSGVVDFLVTKLPARYTEYLLGDPTTALANPGYIKGPITSNIFEAKRDNVRAAMPQAAIAAASYCQLQDLSVVRGVVTSGEQWIFFVYERRTDGTGLVLSSPEYSLGKNLEGLALVLGLLRDSIDNATSSNYTFFTTL</sequence>
<proteinExistence type="predicted"/>
<name>A0A0D0B3W2_9AGAM</name>
<gene>
    <name evidence="1" type="ORF">CY34DRAFT_806346</name>
</gene>
<organism evidence="1 2">
    <name type="scientific">Suillus luteus UH-Slu-Lm8-n1</name>
    <dbReference type="NCBI Taxonomy" id="930992"/>
    <lineage>
        <taxon>Eukaryota</taxon>
        <taxon>Fungi</taxon>
        <taxon>Dikarya</taxon>
        <taxon>Basidiomycota</taxon>
        <taxon>Agaricomycotina</taxon>
        <taxon>Agaricomycetes</taxon>
        <taxon>Agaricomycetidae</taxon>
        <taxon>Boletales</taxon>
        <taxon>Suillineae</taxon>
        <taxon>Suillaceae</taxon>
        <taxon>Suillus</taxon>
    </lineage>
</organism>
<protein>
    <submittedName>
        <fullName evidence="1">Uncharacterized protein</fullName>
    </submittedName>
</protein>
<accession>A0A0D0B3W2</accession>
<reference evidence="1 2" key="1">
    <citation type="submission" date="2014-04" db="EMBL/GenBank/DDBJ databases">
        <authorList>
            <consortium name="DOE Joint Genome Institute"/>
            <person name="Kuo A."/>
            <person name="Ruytinx J."/>
            <person name="Rineau F."/>
            <person name="Colpaert J."/>
            <person name="Kohler A."/>
            <person name="Nagy L.G."/>
            <person name="Floudas D."/>
            <person name="Copeland A."/>
            <person name="Barry K.W."/>
            <person name="Cichocki N."/>
            <person name="Veneault-Fourrey C."/>
            <person name="LaButti K."/>
            <person name="Lindquist E.A."/>
            <person name="Lipzen A."/>
            <person name="Lundell T."/>
            <person name="Morin E."/>
            <person name="Murat C."/>
            <person name="Sun H."/>
            <person name="Tunlid A."/>
            <person name="Henrissat B."/>
            <person name="Grigoriev I.V."/>
            <person name="Hibbett D.S."/>
            <person name="Martin F."/>
            <person name="Nordberg H.P."/>
            <person name="Cantor M.N."/>
            <person name="Hua S.X."/>
        </authorList>
    </citation>
    <scope>NUCLEOTIDE SEQUENCE [LARGE SCALE GENOMIC DNA]</scope>
    <source>
        <strain evidence="1 2">UH-Slu-Lm8-n1</strain>
    </source>
</reference>
<dbReference type="EMBL" id="KN835276">
    <property type="protein sequence ID" value="KIK41187.1"/>
    <property type="molecule type" value="Genomic_DNA"/>
</dbReference>
<dbReference type="OrthoDB" id="3248728at2759"/>
<evidence type="ECO:0000313" key="1">
    <source>
        <dbReference type="EMBL" id="KIK41187.1"/>
    </source>
</evidence>
<dbReference type="AlphaFoldDB" id="A0A0D0B3W2"/>
<dbReference type="InParanoid" id="A0A0D0B3W2"/>
<dbReference type="Proteomes" id="UP000054485">
    <property type="component" value="Unassembled WGS sequence"/>
</dbReference>
<reference evidence="2" key="2">
    <citation type="submission" date="2015-01" db="EMBL/GenBank/DDBJ databases">
        <title>Evolutionary Origins and Diversification of the Mycorrhizal Mutualists.</title>
        <authorList>
            <consortium name="DOE Joint Genome Institute"/>
            <consortium name="Mycorrhizal Genomics Consortium"/>
            <person name="Kohler A."/>
            <person name="Kuo A."/>
            <person name="Nagy L.G."/>
            <person name="Floudas D."/>
            <person name="Copeland A."/>
            <person name="Barry K.W."/>
            <person name="Cichocki N."/>
            <person name="Veneault-Fourrey C."/>
            <person name="LaButti K."/>
            <person name="Lindquist E.A."/>
            <person name="Lipzen A."/>
            <person name="Lundell T."/>
            <person name="Morin E."/>
            <person name="Murat C."/>
            <person name="Riley R."/>
            <person name="Ohm R."/>
            <person name="Sun H."/>
            <person name="Tunlid A."/>
            <person name="Henrissat B."/>
            <person name="Grigoriev I.V."/>
            <person name="Hibbett D.S."/>
            <person name="Martin F."/>
        </authorList>
    </citation>
    <scope>NUCLEOTIDE SEQUENCE [LARGE SCALE GENOMIC DNA]</scope>
    <source>
        <strain evidence="2">UH-Slu-Lm8-n1</strain>
    </source>
</reference>
<keyword evidence="2" id="KW-1185">Reference proteome</keyword>
<dbReference type="HOGENOM" id="CLU_064123_0_0_1"/>
<evidence type="ECO:0000313" key="2">
    <source>
        <dbReference type="Proteomes" id="UP000054485"/>
    </source>
</evidence>